<dbReference type="Proteomes" id="UP001597221">
    <property type="component" value="Unassembled WGS sequence"/>
</dbReference>
<dbReference type="SUPFAM" id="SSF55729">
    <property type="entry name" value="Acyl-CoA N-acyltransferases (Nat)"/>
    <property type="match status" value="1"/>
</dbReference>
<keyword evidence="2" id="KW-0808">Transferase</keyword>
<name>A0ABW4HUE7_9BACI</name>
<dbReference type="PIRSF" id="PIRSF021278">
    <property type="entry name" value="AcuA"/>
    <property type="match status" value="1"/>
</dbReference>
<dbReference type="Pfam" id="PF00583">
    <property type="entry name" value="Acetyltransf_1"/>
    <property type="match status" value="1"/>
</dbReference>
<feature type="domain" description="N-acetyltransferase" evidence="1">
    <location>
        <begin position="46"/>
        <end position="118"/>
    </location>
</feature>
<dbReference type="InterPro" id="IPR000182">
    <property type="entry name" value="GNAT_dom"/>
</dbReference>
<accession>A0ABW4HUE7</accession>
<proteinExistence type="predicted"/>
<sequence length="228" mass="26579">MKHSKEFHSVTYETTKGPITIEGPLSSEQLKKFNFHEKLIAFRPAKKQFEALLQIADFEEGRIIIARTEEMIVGYVTYLYPDPLERWSTFNMEELIVLGAIEIAPEYRGERVASNLIKVSMMDDFMENYIIISTEYYWHWDLEGTKLSIWDYRKIMEKMMASGGLSPAPTDDPEIISHPANTLMVRIGKNVSTEAIEQFDKLRFLTRYEQTKKRKQPISDLRNAPNKT</sequence>
<comment type="caution">
    <text evidence="2">The sequence shown here is derived from an EMBL/GenBank/DDBJ whole genome shotgun (WGS) entry which is preliminary data.</text>
</comment>
<evidence type="ECO:0000313" key="2">
    <source>
        <dbReference type="EMBL" id="MFD1608956.1"/>
    </source>
</evidence>
<evidence type="ECO:0000259" key="1">
    <source>
        <dbReference type="Pfam" id="PF00583"/>
    </source>
</evidence>
<keyword evidence="3" id="KW-1185">Reference proteome</keyword>
<reference evidence="3" key="1">
    <citation type="journal article" date="2019" name="Int. J. Syst. Evol. Microbiol.">
        <title>The Global Catalogue of Microorganisms (GCM) 10K type strain sequencing project: providing services to taxonomists for standard genome sequencing and annotation.</title>
        <authorList>
            <consortium name="The Broad Institute Genomics Platform"/>
            <consortium name="The Broad Institute Genome Sequencing Center for Infectious Disease"/>
            <person name="Wu L."/>
            <person name="Ma J."/>
        </authorList>
    </citation>
    <scope>NUCLEOTIDE SEQUENCE [LARGE SCALE GENOMIC DNA]</scope>
    <source>
        <strain evidence="3">CGMCC 1.12376</strain>
    </source>
</reference>
<organism evidence="2 3">
    <name type="scientific">Oceanobacillus luteolus</name>
    <dbReference type="NCBI Taxonomy" id="1274358"/>
    <lineage>
        <taxon>Bacteria</taxon>
        <taxon>Bacillati</taxon>
        <taxon>Bacillota</taxon>
        <taxon>Bacilli</taxon>
        <taxon>Bacillales</taxon>
        <taxon>Bacillaceae</taxon>
        <taxon>Oceanobacillus</taxon>
    </lineage>
</organism>
<dbReference type="RefSeq" id="WP_251511664.1">
    <property type="nucleotide sequence ID" value="NZ_JAMBON010000002.1"/>
</dbReference>
<gene>
    <name evidence="2" type="ORF">ACFSBH_15135</name>
</gene>
<dbReference type="EMBL" id="JBHUDE010000141">
    <property type="protein sequence ID" value="MFD1608956.1"/>
    <property type="molecule type" value="Genomic_DNA"/>
</dbReference>
<keyword evidence="2" id="KW-0012">Acyltransferase</keyword>
<evidence type="ECO:0000313" key="3">
    <source>
        <dbReference type="Proteomes" id="UP001597221"/>
    </source>
</evidence>
<dbReference type="InterPro" id="IPR016181">
    <property type="entry name" value="Acyl_CoA_acyltransferase"/>
</dbReference>
<dbReference type="GO" id="GO:0016746">
    <property type="term" value="F:acyltransferase activity"/>
    <property type="evidence" value="ECO:0007669"/>
    <property type="project" value="UniProtKB-KW"/>
</dbReference>
<protein>
    <submittedName>
        <fullName evidence="2">GNAT family N-acetyltransferase</fullName>
        <ecNumber evidence="2">2.3.1.-</ecNumber>
    </submittedName>
</protein>
<dbReference type="EC" id="2.3.1.-" evidence="2"/>
<dbReference type="InterPro" id="IPR024699">
    <property type="entry name" value="AcuA"/>
</dbReference>
<dbReference type="Gene3D" id="3.40.630.30">
    <property type="match status" value="1"/>
</dbReference>